<evidence type="ECO:0000256" key="2">
    <source>
        <dbReference type="ARBA" id="ARBA00021245"/>
    </source>
</evidence>
<evidence type="ECO:0000313" key="10">
    <source>
        <dbReference type="Proteomes" id="UP000591941"/>
    </source>
</evidence>
<protein>
    <recommendedName>
        <fullName evidence="2">RNA polymerase sigma factor SigS</fullName>
    </recommendedName>
</protein>
<dbReference type="InterPro" id="IPR013325">
    <property type="entry name" value="RNA_pol_sigma_r2"/>
</dbReference>
<evidence type="ECO:0000313" key="9">
    <source>
        <dbReference type="EMBL" id="MBB6478066.1"/>
    </source>
</evidence>
<dbReference type="NCBIfam" id="NF006147">
    <property type="entry name" value="PRK08295.1-4"/>
    <property type="match status" value="1"/>
</dbReference>
<dbReference type="Gene3D" id="1.10.10.10">
    <property type="entry name" value="Winged helix-like DNA-binding domain superfamily/Winged helix DNA-binding domain"/>
    <property type="match status" value="1"/>
</dbReference>
<organism evidence="9 10">
    <name type="scientific">Negativicoccus succinicivorans</name>
    <dbReference type="NCBI Taxonomy" id="620903"/>
    <lineage>
        <taxon>Bacteria</taxon>
        <taxon>Bacillati</taxon>
        <taxon>Bacillota</taxon>
        <taxon>Negativicutes</taxon>
        <taxon>Veillonellales</taxon>
        <taxon>Veillonellaceae</taxon>
        <taxon>Negativicoccus</taxon>
    </lineage>
</organism>
<dbReference type="Pfam" id="PF04542">
    <property type="entry name" value="Sigma70_r2"/>
    <property type="match status" value="1"/>
</dbReference>
<dbReference type="RefSeq" id="WP_024048406.1">
    <property type="nucleotide sequence ID" value="NZ_CABWNB010000004.1"/>
</dbReference>
<keyword evidence="10" id="KW-1185">Reference proteome</keyword>
<dbReference type="GO" id="GO:0006352">
    <property type="term" value="P:DNA-templated transcription initiation"/>
    <property type="evidence" value="ECO:0007669"/>
    <property type="project" value="InterPro"/>
</dbReference>
<dbReference type="NCBIfam" id="TIGR02937">
    <property type="entry name" value="sigma70-ECF"/>
    <property type="match status" value="1"/>
</dbReference>
<comment type="caution">
    <text evidence="9">The sequence shown here is derived from an EMBL/GenBank/DDBJ whole genome shotgun (WGS) entry which is preliminary data.</text>
</comment>
<dbReference type="NCBIfam" id="NF006145">
    <property type="entry name" value="PRK08295.1-2"/>
    <property type="match status" value="1"/>
</dbReference>
<dbReference type="GeneID" id="93486388"/>
<dbReference type="InterPro" id="IPR016032">
    <property type="entry name" value="Sig_transdc_resp-reg_C-effctor"/>
</dbReference>
<dbReference type="InterPro" id="IPR013249">
    <property type="entry name" value="RNA_pol_sigma70_r4_t2"/>
</dbReference>
<dbReference type="AlphaFoldDB" id="A0A841R2N1"/>
<dbReference type="InterPro" id="IPR014284">
    <property type="entry name" value="RNA_pol_sigma-70_dom"/>
</dbReference>
<dbReference type="PANTHER" id="PTHR30385">
    <property type="entry name" value="SIGMA FACTOR F FLAGELLAR"/>
    <property type="match status" value="1"/>
</dbReference>
<dbReference type="EMBL" id="JACHHI010000005">
    <property type="protein sequence ID" value="MBB6478066.1"/>
    <property type="molecule type" value="Genomic_DNA"/>
</dbReference>
<dbReference type="GO" id="GO:0016987">
    <property type="term" value="F:sigma factor activity"/>
    <property type="evidence" value="ECO:0007669"/>
    <property type="project" value="UniProtKB-KW"/>
</dbReference>
<comment type="function">
    <text evidence="7">Sigma factors are initiation factors that promote the attachment of RNA polymerase to specific initiation sites and are then released. Sigma-S contributes to the protection against external stress, thus playing a role in cellular fitness and survival.</text>
</comment>
<evidence type="ECO:0000256" key="7">
    <source>
        <dbReference type="ARBA" id="ARBA00024701"/>
    </source>
</evidence>
<dbReference type="SUPFAM" id="SSF46894">
    <property type="entry name" value="C-terminal effector domain of the bipartite response regulators"/>
    <property type="match status" value="1"/>
</dbReference>
<dbReference type="InterPro" id="IPR036388">
    <property type="entry name" value="WH-like_DNA-bd_sf"/>
</dbReference>
<evidence type="ECO:0000256" key="5">
    <source>
        <dbReference type="ARBA" id="ARBA00023125"/>
    </source>
</evidence>
<dbReference type="SUPFAM" id="SSF88946">
    <property type="entry name" value="Sigma2 domain of RNA polymerase sigma factors"/>
    <property type="match status" value="1"/>
</dbReference>
<accession>A0A841R2N1</accession>
<dbReference type="PROSITE" id="PS00622">
    <property type="entry name" value="HTH_LUXR_1"/>
    <property type="match status" value="1"/>
</dbReference>
<dbReference type="GO" id="GO:0003677">
    <property type="term" value="F:DNA binding"/>
    <property type="evidence" value="ECO:0007669"/>
    <property type="project" value="UniProtKB-KW"/>
</dbReference>
<name>A0A841R2N1_9FIRM</name>
<dbReference type="Pfam" id="PF08281">
    <property type="entry name" value="Sigma70_r4_2"/>
    <property type="match status" value="1"/>
</dbReference>
<dbReference type="Proteomes" id="UP000591941">
    <property type="component" value="Unassembled WGS sequence"/>
</dbReference>
<keyword evidence="5" id="KW-0238">DNA-binding</keyword>
<keyword evidence="3" id="KW-0805">Transcription regulation</keyword>
<keyword evidence="4" id="KW-0731">Sigma factor</keyword>
<dbReference type="OrthoDB" id="9783788at2"/>
<dbReference type="PANTHER" id="PTHR30385:SF1">
    <property type="entry name" value="RNA POLYMERASE SIGMA-H FACTOR"/>
    <property type="match status" value="1"/>
</dbReference>
<proteinExistence type="inferred from homology"/>
<reference evidence="9 10" key="1">
    <citation type="submission" date="2020-08" db="EMBL/GenBank/DDBJ databases">
        <title>Genomic Encyclopedia of Type Strains, Phase IV (KMG-IV): sequencing the most valuable type-strain genomes for metagenomic binning, comparative biology and taxonomic classification.</title>
        <authorList>
            <person name="Goeker M."/>
        </authorList>
    </citation>
    <scope>NUCLEOTIDE SEQUENCE [LARGE SCALE GENOMIC DNA]</scope>
    <source>
        <strain evidence="9 10">DSM 21255</strain>
    </source>
</reference>
<sequence>MEATEYSSEMPTDEELVLRSQAGDTEALEAIIERYRGLAKLRTRSYFLAGAESDDLVQEAMIGLFKAARDYDPKYGASFKTFANICITRQMLTAIKGATRYKHQPLNSYISLNRSVFEEDDGGRPLLEMLATDNDSDPESIYLRNEWMVSLSQAVPRVLSKLELRVLLYYLRGLSYETIAQRIGRPVKTVDNAIQRMKRKMELYFRNH</sequence>
<evidence type="ECO:0000256" key="6">
    <source>
        <dbReference type="ARBA" id="ARBA00023163"/>
    </source>
</evidence>
<feature type="domain" description="HTH luxR-type" evidence="8">
    <location>
        <begin position="173"/>
        <end position="200"/>
    </location>
</feature>
<comment type="similarity">
    <text evidence="1">Belongs to the sigma-70 factor family.</text>
</comment>
<evidence type="ECO:0000259" key="8">
    <source>
        <dbReference type="PROSITE" id="PS00622"/>
    </source>
</evidence>
<dbReference type="NCBIfam" id="NF006148">
    <property type="entry name" value="PRK08295.1-5"/>
    <property type="match status" value="1"/>
</dbReference>
<dbReference type="InterPro" id="IPR007627">
    <property type="entry name" value="RNA_pol_sigma70_r2"/>
</dbReference>
<keyword evidence="6" id="KW-0804">Transcription</keyword>
<dbReference type="PIRSF" id="PIRSF002939">
    <property type="entry name" value="RNA_polymerase_sigma-H_factor"/>
    <property type="match status" value="1"/>
</dbReference>
<dbReference type="InterPro" id="IPR000792">
    <property type="entry name" value="Tscrpt_reg_LuxR_C"/>
</dbReference>
<evidence type="ECO:0000256" key="4">
    <source>
        <dbReference type="ARBA" id="ARBA00023082"/>
    </source>
</evidence>
<evidence type="ECO:0000256" key="3">
    <source>
        <dbReference type="ARBA" id="ARBA00023015"/>
    </source>
</evidence>
<dbReference type="Gene3D" id="1.20.120.1810">
    <property type="match status" value="1"/>
</dbReference>
<gene>
    <name evidence="9" type="ORF">HNR45_001127</name>
</gene>
<dbReference type="InterPro" id="IPR016371">
    <property type="entry name" value="RNA_pol_sigma-H_factor"/>
</dbReference>
<evidence type="ECO:0000256" key="1">
    <source>
        <dbReference type="ARBA" id="ARBA00007788"/>
    </source>
</evidence>